<protein>
    <submittedName>
        <fullName evidence="2">Uncharacterized protein</fullName>
    </submittedName>
</protein>
<reference evidence="3" key="1">
    <citation type="journal article" date="2014" name="Proc. Natl. Acad. Sci. U.S.A.">
        <title>Extensive sampling of basidiomycete genomes demonstrates inadequacy of the white-rot/brown-rot paradigm for wood decay fungi.</title>
        <authorList>
            <person name="Riley R."/>
            <person name="Salamov A.A."/>
            <person name="Brown D.W."/>
            <person name="Nagy L.G."/>
            <person name="Floudas D."/>
            <person name="Held B.W."/>
            <person name="Levasseur A."/>
            <person name="Lombard V."/>
            <person name="Morin E."/>
            <person name="Otillar R."/>
            <person name="Lindquist E.A."/>
            <person name="Sun H."/>
            <person name="LaButti K.M."/>
            <person name="Schmutz J."/>
            <person name="Jabbour D."/>
            <person name="Luo H."/>
            <person name="Baker S.E."/>
            <person name="Pisabarro A.G."/>
            <person name="Walton J.D."/>
            <person name="Blanchette R.A."/>
            <person name="Henrissat B."/>
            <person name="Martin F."/>
            <person name="Cullen D."/>
            <person name="Hibbett D.S."/>
            <person name="Grigoriev I.V."/>
        </authorList>
    </citation>
    <scope>NUCLEOTIDE SEQUENCE [LARGE SCALE GENOMIC DNA]</scope>
    <source>
        <strain evidence="3">CBS 339.88</strain>
    </source>
</reference>
<organism evidence="2 3">
    <name type="scientific">Galerina marginata (strain CBS 339.88)</name>
    <dbReference type="NCBI Taxonomy" id="685588"/>
    <lineage>
        <taxon>Eukaryota</taxon>
        <taxon>Fungi</taxon>
        <taxon>Dikarya</taxon>
        <taxon>Basidiomycota</taxon>
        <taxon>Agaricomycotina</taxon>
        <taxon>Agaricomycetes</taxon>
        <taxon>Agaricomycetidae</taxon>
        <taxon>Agaricales</taxon>
        <taxon>Agaricineae</taxon>
        <taxon>Strophariaceae</taxon>
        <taxon>Galerina</taxon>
    </lineage>
</organism>
<sequence>MTSMLDQAKATLPFDIIGSILDQVAYAGDTKTLCVCSFISSDVLHLCRTHIFRTFDMRTKIASQEESILINYYYLLSVNPQLVRYVRHVHVLDLNPSHWVLNHPFLPRLLHLLTNLEIFGLHIMKSVSWKRFDFALQSSITELVARPSLVGLFLTGIEDVHPSVFNICSCLQSLNLISTSLEPPSNPDDREKESDKMELISSADGRRIYLEAVSFRNCQVFLTQLKEYMDTFKLSLDFSRLRDLNINFSPTTFDLTWKIIHSARTTLETLKISQSYTEESDYHAQAHAFMLSSRMDYHRQLLPNITLAPMQHLRELSFTIQISDLFEPSPRETLSEWCLLLKTAPRGLKNVHIILDLFFLYSGDVVGLFPVGKTRKSSKSRHEKPTLLSELDEALSSDQFFPSLSSIVLEVQLPEHHDNSSDSEYAGSYAYGDDPGPPPPSLTLEEVSASVRRMMKLTRNRLDNRGPFGVEGFTTLVGIGG</sequence>
<proteinExistence type="predicted"/>
<dbReference type="AlphaFoldDB" id="A0A067S631"/>
<evidence type="ECO:0000313" key="3">
    <source>
        <dbReference type="Proteomes" id="UP000027222"/>
    </source>
</evidence>
<dbReference type="EMBL" id="KL142425">
    <property type="protein sequence ID" value="KDR66310.1"/>
    <property type="molecule type" value="Genomic_DNA"/>
</dbReference>
<dbReference type="HOGENOM" id="CLU_567468_0_0_1"/>
<accession>A0A067S631</accession>
<dbReference type="OrthoDB" id="2745898at2759"/>
<name>A0A067S631_GALM3</name>
<feature type="region of interest" description="Disordered" evidence="1">
    <location>
        <begin position="417"/>
        <end position="441"/>
    </location>
</feature>
<keyword evidence="3" id="KW-1185">Reference proteome</keyword>
<gene>
    <name evidence="2" type="ORF">GALMADRAFT_148047</name>
</gene>
<evidence type="ECO:0000256" key="1">
    <source>
        <dbReference type="SAM" id="MobiDB-lite"/>
    </source>
</evidence>
<evidence type="ECO:0000313" key="2">
    <source>
        <dbReference type="EMBL" id="KDR66310.1"/>
    </source>
</evidence>
<dbReference type="Proteomes" id="UP000027222">
    <property type="component" value="Unassembled WGS sequence"/>
</dbReference>